<keyword evidence="3" id="KW-1185">Reference proteome</keyword>
<name>A0A1T5BG86_9FIRM</name>
<dbReference type="SUPFAM" id="SSF140683">
    <property type="entry name" value="SP0561-like"/>
    <property type="match status" value="1"/>
</dbReference>
<dbReference type="InterPro" id="IPR015077">
    <property type="entry name" value="DUF1858"/>
</dbReference>
<feature type="domain" description="DUF1858" evidence="1">
    <location>
        <begin position="2"/>
        <end position="55"/>
    </location>
</feature>
<reference evidence="3" key="1">
    <citation type="submission" date="2017-02" db="EMBL/GenBank/DDBJ databases">
        <authorList>
            <person name="Varghese N."/>
            <person name="Submissions S."/>
        </authorList>
    </citation>
    <scope>NUCLEOTIDE SEQUENCE [LARGE SCALE GENOMIC DNA]</scope>
    <source>
        <strain evidence="3">ATCC 35199</strain>
    </source>
</reference>
<dbReference type="AlphaFoldDB" id="A0A1T5BG86"/>
<proteinExistence type="predicted"/>
<evidence type="ECO:0000313" key="3">
    <source>
        <dbReference type="Proteomes" id="UP000243406"/>
    </source>
</evidence>
<dbReference type="NCBIfam" id="TIGR03980">
    <property type="entry name" value="prismane_assoc"/>
    <property type="match status" value="1"/>
</dbReference>
<gene>
    <name evidence="2" type="ORF">SAMN02745120_1595</name>
</gene>
<protein>
    <submittedName>
        <fullName evidence="2">Hybrid cluster protein-associated redox disulfide domain-containing protein</fullName>
    </submittedName>
</protein>
<dbReference type="Proteomes" id="UP000243406">
    <property type="component" value="Unassembled WGS sequence"/>
</dbReference>
<accession>A0A1T5BG86</accession>
<dbReference type="Pfam" id="PF08984">
    <property type="entry name" value="DUF1858"/>
    <property type="match status" value="1"/>
</dbReference>
<evidence type="ECO:0000259" key="1">
    <source>
        <dbReference type="Pfam" id="PF08984"/>
    </source>
</evidence>
<evidence type="ECO:0000313" key="2">
    <source>
        <dbReference type="EMBL" id="SKB46165.1"/>
    </source>
</evidence>
<dbReference type="PANTHER" id="PTHR39341">
    <property type="entry name" value="BSL7085 PROTEIN"/>
    <property type="match status" value="1"/>
</dbReference>
<dbReference type="Gene3D" id="1.10.3910.10">
    <property type="entry name" value="SP0561-like"/>
    <property type="match status" value="1"/>
</dbReference>
<dbReference type="InterPro" id="IPR023883">
    <property type="entry name" value="CHP03980_redox-disulphide"/>
</dbReference>
<dbReference type="RefSeq" id="WP_143215784.1">
    <property type="nucleotide sequence ID" value="NZ_CP154629.1"/>
</dbReference>
<dbReference type="EMBL" id="FUYN01000003">
    <property type="protein sequence ID" value="SKB46165.1"/>
    <property type="molecule type" value="Genomic_DNA"/>
</dbReference>
<organism evidence="2 3">
    <name type="scientific">Acetoanaerobium noterae</name>
    <dbReference type="NCBI Taxonomy" id="745369"/>
    <lineage>
        <taxon>Bacteria</taxon>
        <taxon>Bacillati</taxon>
        <taxon>Bacillota</taxon>
        <taxon>Clostridia</taxon>
        <taxon>Peptostreptococcales</taxon>
        <taxon>Filifactoraceae</taxon>
        <taxon>Acetoanaerobium</taxon>
    </lineage>
</organism>
<dbReference type="OrthoDB" id="15017at2"/>
<dbReference type="PANTHER" id="PTHR39341:SF1">
    <property type="entry name" value="DUF1858 DOMAIN-CONTAINING PROTEIN"/>
    <property type="match status" value="1"/>
</dbReference>
<dbReference type="InterPro" id="IPR038062">
    <property type="entry name" value="ScdA-like_N_sf"/>
</dbReference>
<sequence length="60" mass="6324">MITKEMIIADIIKDNPKAAEILMANGMGCLGCPSAQSEPLSMAADIHGLNLEKLLAELNA</sequence>